<dbReference type="Gene3D" id="1.10.150.20">
    <property type="entry name" value="5' to 3' exonuclease, C-terminal subdomain"/>
    <property type="match status" value="1"/>
</dbReference>
<feature type="domain" description="DNA-directed DNA polymerase family A palm" evidence="2">
    <location>
        <begin position="1"/>
        <end position="39"/>
    </location>
</feature>
<feature type="non-terminal residue" evidence="3">
    <location>
        <position position="1"/>
    </location>
</feature>
<reference evidence="3 4" key="1">
    <citation type="submission" date="2021-06" db="EMBL/GenBank/DDBJ databases">
        <authorList>
            <person name="Palmer J.M."/>
        </authorList>
    </citation>
    <scope>NUCLEOTIDE SEQUENCE [LARGE SCALE GENOMIC DNA]</scope>
    <source>
        <strain evidence="4">if_2019</strain>
        <tissue evidence="3">Muscle</tissue>
    </source>
</reference>
<keyword evidence="4" id="KW-1185">Reference proteome</keyword>
<dbReference type="Proteomes" id="UP001482620">
    <property type="component" value="Unassembled WGS sequence"/>
</dbReference>
<evidence type="ECO:0000256" key="1">
    <source>
        <dbReference type="ARBA" id="ARBA00022705"/>
    </source>
</evidence>
<name>A0ABV0UYP5_9TELE</name>
<dbReference type="SUPFAM" id="SSF56672">
    <property type="entry name" value="DNA/RNA polymerases"/>
    <property type="match status" value="1"/>
</dbReference>
<dbReference type="InterPro" id="IPR002298">
    <property type="entry name" value="DNA_polymerase_A"/>
</dbReference>
<dbReference type="InterPro" id="IPR001098">
    <property type="entry name" value="DNA-dir_DNA_pol_A_palm_dom"/>
</dbReference>
<comment type="caution">
    <text evidence="3">The sequence shown here is derived from an EMBL/GenBank/DDBJ whole genome shotgun (WGS) entry which is preliminary data.</text>
</comment>
<evidence type="ECO:0000313" key="3">
    <source>
        <dbReference type="EMBL" id="MEQ2250293.1"/>
    </source>
</evidence>
<evidence type="ECO:0000313" key="4">
    <source>
        <dbReference type="Proteomes" id="UP001482620"/>
    </source>
</evidence>
<dbReference type="Pfam" id="PF00476">
    <property type="entry name" value="DNA_pol_A"/>
    <property type="match status" value="1"/>
</dbReference>
<proteinExistence type="predicted"/>
<organism evidence="3 4">
    <name type="scientific">Ilyodon furcidens</name>
    <name type="common">goldbreast splitfin</name>
    <dbReference type="NCBI Taxonomy" id="33524"/>
    <lineage>
        <taxon>Eukaryota</taxon>
        <taxon>Metazoa</taxon>
        <taxon>Chordata</taxon>
        <taxon>Craniata</taxon>
        <taxon>Vertebrata</taxon>
        <taxon>Euteleostomi</taxon>
        <taxon>Actinopterygii</taxon>
        <taxon>Neopterygii</taxon>
        <taxon>Teleostei</taxon>
        <taxon>Neoteleostei</taxon>
        <taxon>Acanthomorphata</taxon>
        <taxon>Ovalentaria</taxon>
        <taxon>Atherinomorphae</taxon>
        <taxon>Cyprinodontiformes</taxon>
        <taxon>Goodeidae</taxon>
        <taxon>Ilyodon</taxon>
    </lineage>
</organism>
<dbReference type="PANTHER" id="PTHR10133">
    <property type="entry name" value="DNA POLYMERASE I"/>
    <property type="match status" value="1"/>
</dbReference>
<protein>
    <recommendedName>
        <fullName evidence="2">DNA-directed DNA polymerase family A palm domain-containing protein</fullName>
    </recommendedName>
</protein>
<dbReference type="InterPro" id="IPR043502">
    <property type="entry name" value="DNA/RNA_pol_sf"/>
</dbReference>
<evidence type="ECO:0000259" key="2">
    <source>
        <dbReference type="Pfam" id="PF00476"/>
    </source>
</evidence>
<accession>A0ABV0UYP5</accession>
<sequence length="52" mass="6029">FCQVELRLLAHFSSDPELLCIFTNPQADVFTMLASQWYVPLTHKHTLISLPR</sequence>
<gene>
    <name evidence="3" type="ORF">ILYODFUR_038481</name>
</gene>
<keyword evidence="1" id="KW-0235">DNA replication</keyword>
<dbReference type="PANTHER" id="PTHR10133:SF27">
    <property type="entry name" value="DNA POLYMERASE NU"/>
    <property type="match status" value="1"/>
</dbReference>
<dbReference type="EMBL" id="JAHRIQ010090676">
    <property type="protein sequence ID" value="MEQ2250293.1"/>
    <property type="molecule type" value="Genomic_DNA"/>
</dbReference>